<evidence type="ECO:0000313" key="1">
    <source>
        <dbReference type="EMBL" id="MBX33861.1"/>
    </source>
</evidence>
<protein>
    <submittedName>
        <fullName evidence="1">MADS-box transcription factor 23-like</fullName>
    </submittedName>
</protein>
<name>A0A2P2MUH4_RHIMU</name>
<reference evidence="1" key="1">
    <citation type="submission" date="2018-02" db="EMBL/GenBank/DDBJ databases">
        <title>Rhizophora mucronata_Transcriptome.</title>
        <authorList>
            <person name="Meera S.P."/>
            <person name="Sreeshan A."/>
            <person name="Augustine A."/>
        </authorList>
    </citation>
    <scope>NUCLEOTIDE SEQUENCE</scope>
    <source>
        <tissue evidence="1">Leaf</tissue>
    </source>
</reference>
<dbReference type="AlphaFoldDB" id="A0A2P2MUH4"/>
<sequence length="75" mass="8769">MQILMIWYKDGIAVPIWLSYPFCLDTFQTLHQLAFQILQIFDAQTRKFFSHQLPAGITVEFRCASIIFVSVMLNI</sequence>
<proteinExistence type="predicted"/>
<dbReference type="EMBL" id="GGEC01053378">
    <property type="protein sequence ID" value="MBX33862.1"/>
    <property type="molecule type" value="Transcribed_RNA"/>
</dbReference>
<accession>A0A2P2MUH4</accession>
<dbReference type="EMBL" id="GGEC01053377">
    <property type="protein sequence ID" value="MBX33861.1"/>
    <property type="molecule type" value="Transcribed_RNA"/>
</dbReference>
<organism evidence="1">
    <name type="scientific">Rhizophora mucronata</name>
    <name type="common">Asiatic mangrove</name>
    <dbReference type="NCBI Taxonomy" id="61149"/>
    <lineage>
        <taxon>Eukaryota</taxon>
        <taxon>Viridiplantae</taxon>
        <taxon>Streptophyta</taxon>
        <taxon>Embryophyta</taxon>
        <taxon>Tracheophyta</taxon>
        <taxon>Spermatophyta</taxon>
        <taxon>Magnoliopsida</taxon>
        <taxon>eudicotyledons</taxon>
        <taxon>Gunneridae</taxon>
        <taxon>Pentapetalae</taxon>
        <taxon>rosids</taxon>
        <taxon>fabids</taxon>
        <taxon>Malpighiales</taxon>
        <taxon>Rhizophoraceae</taxon>
        <taxon>Rhizophora</taxon>
    </lineage>
</organism>
<dbReference type="EMBL" id="GGEC01053379">
    <property type="protein sequence ID" value="MBX33863.1"/>
    <property type="molecule type" value="Transcribed_RNA"/>
</dbReference>